<evidence type="ECO:0000256" key="2">
    <source>
        <dbReference type="RuleBase" id="RU362097"/>
    </source>
</evidence>
<dbReference type="Proteomes" id="UP000777265">
    <property type="component" value="Unassembled WGS sequence"/>
</dbReference>
<dbReference type="AlphaFoldDB" id="A0A971M3U0"/>
<organism evidence="3 4">
    <name type="scientific">Syntrophorhabdus aromaticivorans</name>
    <dbReference type="NCBI Taxonomy" id="328301"/>
    <lineage>
        <taxon>Bacteria</taxon>
        <taxon>Pseudomonadati</taxon>
        <taxon>Thermodesulfobacteriota</taxon>
        <taxon>Syntrophorhabdia</taxon>
        <taxon>Syntrophorhabdales</taxon>
        <taxon>Syntrophorhabdaceae</taxon>
        <taxon>Syntrophorhabdus</taxon>
    </lineage>
</organism>
<evidence type="ECO:0000256" key="1">
    <source>
        <dbReference type="ARBA" id="ARBA00007613"/>
    </source>
</evidence>
<keyword evidence="2" id="KW-0812">Transmembrane</keyword>
<comment type="caution">
    <text evidence="3">The sequence shown here is derived from an EMBL/GenBank/DDBJ whole genome shotgun (WGS) entry which is preliminary data.</text>
</comment>
<proteinExistence type="inferred from homology"/>
<dbReference type="GO" id="GO:0005886">
    <property type="term" value="C:plasma membrane"/>
    <property type="evidence" value="ECO:0007669"/>
    <property type="project" value="UniProtKB-SubCell"/>
</dbReference>
<dbReference type="Gene3D" id="2.20.200.10">
    <property type="entry name" value="Outer membrane efflux proteins (OEP)"/>
    <property type="match status" value="1"/>
</dbReference>
<dbReference type="SUPFAM" id="SSF56954">
    <property type="entry name" value="Outer membrane efflux proteins (OEP)"/>
    <property type="match status" value="1"/>
</dbReference>
<keyword evidence="2" id="KW-0564">Palmitate</keyword>
<keyword evidence="2" id="KW-0472">Membrane</keyword>
<sequence length="466" mass="50960">MRSLLVFACVLLLSGCMVGPDYVRPVVDVPPAFRYADEETKETANTEWWRQFQDPVLDALVTEALANNRNIRIAAANVEQAAAVLTQARSPLFPQVGYSGSGAKQRSSEVGDSPLLSLVPNPRTSYEALASASWEIDLWGRIRRLSEAARATLFATEEARRGVILSLAASVAGTYIQLLGLDEQLLIAKRTLETYAESVRLFELRFKYGQVSQMTVEQARSQYETAAAAIPQIESRIGQIENALSILLGRNPGPIARGKTIHELSLPPVPAGLPSDVLANRPDIRQAEQNLIAANARIGAARALYFPTISLTGVFGYASSNLSDLFTPPAHLWSYGGSVTGPIFAGGAIYGQVKQAEAGQRAALNQYELVIQSAFADVENTLITRKKLIEQVEAQERLVKANSEYVRLARLQYDGGYAPYSTVLQAEQQLFPSELDYTQYRASLFVSLVNIYKAMGGGWKIEAEKP</sequence>
<gene>
    <name evidence="3" type="ORF">GXY80_06945</name>
</gene>
<dbReference type="Gene3D" id="1.20.1600.10">
    <property type="entry name" value="Outer membrane efflux proteins (OEP)"/>
    <property type="match status" value="1"/>
</dbReference>
<keyword evidence="2" id="KW-1134">Transmembrane beta strand</keyword>
<dbReference type="EMBL" id="JAAYEE010000113">
    <property type="protein sequence ID" value="NLW35204.1"/>
    <property type="molecule type" value="Genomic_DNA"/>
</dbReference>
<evidence type="ECO:0000313" key="3">
    <source>
        <dbReference type="EMBL" id="NLW35204.1"/>
    </source>
</evidence>
<name>A0A971M3U0_9BACT</name>
<protein>
    <submittedName>
        <fullName evidence="3">Efflux transporter outer membrane subunit</fullName>
    </submittedName>
</protein>
<dbReference type="GO" id="GO:0015562">
    <property type="term" value="F:efflux transmembrane transporter activity"/>
    <property type="evidence" value="ECO:0007669"/>
    <property type="project" value="InterPro"/>
</dbReference>
<comment type="subcellular location">
    <subcellularLocation>
        <location evidence="2">Cell membrane</location>
        <topology evidence="2">Lipid-anchor</topology>
    </subcellularLocation>
</comment>
<dbReference type="NCBIfam" id="TIGR01845">
    <property type="entry name" value="outer_NodT"/>
    <property type="match status" value="1"/>
</dbReference>
<dbReference type="PANTHER" id="PTHR30203">
    <property type="entry name" value="OUTER MEMBRANE CATION EFFLUX PROTEIN"/>
    <property type="match status" value="1"/>
</dbReference>
<dbReference type="PROSITE" id="PS51257">
    <property type="entry name" value="PROKAR_LIPOPROTEIN"/>
    <property type="match status" value="1"/>
</dbReference>
<feature type="signal peptide" evidence="2">
    <location>
        <begin position="1"/>
        <end position="19"/>
    </location>
</feature>
<feature type="chain" id="PRO_5038162079" evidence="2">
    <location>
        <begin position="20"/>
        <end position="466"/>
    </location>
</feature>
<keyword evidence="2" id="KW-0449">Lipoprotein</keyword>
<dbReference type="InterPro" id="IPR003423">
    <property type="entry name" value="OMP_efflux"/>
</dbReference>
<accession>A0A971M3U0</accession>
<comment type="similarity">
    <text evidence="1 2">Belongs to the outer membrane factor (OMF) (TC 1.B.17) family.</text>
</comment>
<reference evidence="3" key="2">
    <citation type="submission" date="2020-01" db="EMBL/GenBank/DDBJ databases">
        <authorList>
            <person name="Campanaro S."/>
        </authorList>
    </citation>
    <scope>NUCLEOTIDE SEQUENCE</scope>
    <source>
        <strain evidence="3">AS06rmzACSIP_7</strain>
    </source>
</reference>
<reference evidence="3" key="1">
    <citation type="journal article" date="2020" name="Biotechnol. Biofuels">
        <title>New insights from the biogas microbiome by comprehensive genome-resolved metagenomics of nearly 1600 species originating from multiple anaerobic digesters.</title>
        <authorList>
            <person name="Campanaro S."/>
            <person name="Treu L."/>
            <person name="Rodriguez-R L.M."/>
            <person name="Kovalovszki A."/>
            <person name="Ziels R.M."/>
            <person name="Maus I."/>
            <person name="Zhu X."/>
            <person name="Kougias P.G."/>
            <person name="Basile A."/>
            <person name="Luo G."/>
            <person name="Schluter A."/>
            <person name="Konstantinidis K.T."/>
            <person name="Angelidaki I."/>
        </authorList>
    </citation>
    <scope>NUCLEOTIDE SEQUENCE</scope>
    <source>
        <strain evidence="3">AS06rmzACSIP_7</strain>
    </source>
</reference>
<dbReference type="InterPro" id="IPR010131">
    <property type="entry name" value="MdtP/NodT-like"/>
</dbReference>
<keyword evidence="2" id="KW-0732">Signal</keyword>
<evidence type="ECO:0000313" key="4">
    <source>
        <dbReference type="Proteomes" id="UP000777265"/>
    </source>
</evidence>
<dbReference type="Pfam" id="PF02321">
    <property type="entry name" value="OEP"/>
    <property type="match status" value="2"/>
</dbReference>